<dbReference type="PANTHER" id="PTHR31793:SF27">
    <property type="entry name" value="NOVEL THIOESTERASE SUPERFAMILY DOMAIN AND SAPOSIN A-TYPE DOMAIN CONTAINING PROTEIN (0610012H03RIK)"/>
    <property type="match status" value="1"/>
</dbReference>
<dbReference type="EMBL" id="UINC01122140">
    <property type="protein sequence ID" value="SVC97765.1"/>
    <property type="molecule type" value="Genomic_DNA"/>
</dbReference>
<gene>
    <name evidence="3" type="ORF">METZ01_LOCUS350619</name>
</gene>
<dbReference type="Gene3D" id="3.10.129.10">
    <property type="entry name" value="Hotdog Thioesterase"/>
    <property type="match status" value="1"/>
</dbReference>
<dbReference type="GO" id="GO:0047617">
    <property type="term" value="F:fatty acyl-CoA hydrolase activity"/>
    <property type="evidence" value="ECO:0007669"/>
    <property type="project" value="TreeGrafter"/>
</dbReference>
<protein>
    <recommendedName>
        <fullName evidence="4">Thioesterase domain-containing protein</fullName>
    </recommendedName>
</protein>
<proteinExistence type="inferred from homology"/>
<evidence type="ECO:0000256" key="1">
    <source>
        <dbReference type="ARBA" id="ARBA00005953"/>
    </source>
</evidence>
<dbReference type="InterPro" id="IPR050563">
    <property type="entry name" value="4-hydroxybenzoyl-CoA_TE"/>
</dbReference>
<dbReference type="PANTHER" id="PTHR31793">
    <property type="entry name" value="4-HYDROXYBENZOYL-COA THIOESTERASE FAMILY MEMBER"/>
    <property type="match status" value="1"/>
</dbReference>
<keyword evidence="2" id="KW-0378">Hydrolase</keyword>
<accession>A0A382RKS4</accession>
<name>A0A382RKS4_9ZZZZ</name>
<evidence type="ECO:0000256" key="2">
    <source>
        <dbReference type="ARBA" id="ARBA00022801"/>
    </source>
</evidence>
<dbReference type="InterPro" id="IPR029069">
    <property type="entry name" value="HotDog_dom_sf"/>
</dbReference>
<evidence type="ECO:0008006" key="4">
    <source>
        <dbReference type="Google" id="ProtNLM"/>
    </source>
</evidence>
<sequence length="137" mass="15944">MGTIQYPSTRDQFTHFSVISTRWRDMDYRQHINHAAYLTYMENARLEYADHHFEQNLNFILASLTVDYHSQLFHPANLNIGQKVVDVGNKSFKMLGAIFQKEEADPVVTTLTSLVCFDYKTQKTCPIPEAIRNKLNE</sequence>
<reference evidence="3" key="1">
    <citation type="submission" date="2018-05" db="EMBL/GenBank/DDBJ databases">
        <authorList>
            <person name="Lanie J.A."/>
            <person name="Ng W.-L."/>
            <person name="Kazmierczak K.M."/>
            <person name="Andrzejewski T.M."/>
            <person name="Davidsen T.M."/>
            <person name="Wayne K.J."/>
            <person name="Tettelin H."/>
            <person name="Glass J.I."/>
            <person name="Rusch D."/>
            <person name="Podicherti R."/>
            <person name="Tsui H.-C.T."/>
            <person name="Winkler M.E."/>
        </authorList>
    </citation>
    <scope>NUCLEOTIDE SEQUENCE</scope>
</reference>
<dbReference type="CDD" id="cd00586">
    <property type="entry name" value="4HBT"/>
    <property type="match status" value="1"/>
</dbReference>
<dbReference type="SUPFAM" id="SSF54637">
    <property type="entry name" value="Thioesterase/thiol ester dehydrase-isomerase"/>
    <property type="match status" value="1"/>
</dbReference>
<dbReference type="Pfam" id="PF13279">
    <property type="entry name" value="4HBT_2"/>
    <property type="match status" value="1"/>
</dbReference>
<comment type="similarity">
    <text evidence="1">Belongs to the 4-hydroxybenzoyl-CoA thioesterase family.</text>
</comment>
<dbReference type="AlphaFoldDB" id="A0A382RKS4"/>
<evidence type="ECO:0000313" key="3">
    <source>
        <dbReference type="EMBL" id="SVC97765.1"/>
    </source>
</evidence>
<organism evidence="3">
    <name type="scientific">marine metagenome</name>
    <dbReference type="NCBI Taxonomy" id="408172"/>
    <lineage>
        <taxon>unclassified sequences</taxon>
        <taxon>metagenomes</taxon>
        <taxon>ecological metagenomes</taxon>
    </lineage>
</organism>